<accession>G8RS26</accession>
<reference evidence="4 5" key="1">
    <citation type="submission" date="2011-12" db="EMBL/GenBank/DDBJ databases">
        <title>Complete sequence of Mycobacterium rhodesiae NBB3.</title>
        <authorList>
            <consortium name="US DOE Joint Genome Institute"/>
            <person name="Lucas S."/>
            <person name="Han J."/>
            <person name="Lapidus A."/>
            <person name="Cheng J.-F."/>
            <person name="Goodwin L."/>
            <person name="Pitluck S."/>
            <person name="Peters L."/>
            <person name="Mikhailova N."/>
            <person name="Gu W."/>
            <person name="Detter J.C."/>
            <person name="Han C."/>
            <person name="Tapia R."/>
            <person name="Land M."/>
            <person name="Hauser L."/>
            <person name="Kyrpides N."/>
            <person name="Ivanova N."/>
            <person name="Pagani I."/>
            <person name="Mattes T."/>
            <person name="Holmes A."/>
            <person name="Rutledge P."/>
            <person name="Paulsen I."/>
            <person name="Coleman N."/>
            <person name="Woyke T."/>
        </authorList>
    </citation>
    <scope>NUCLEOTIDE SEQUENCE [LARGE SCALE GENOMIC DNA]</scope>
    <source>
        <strain evidence="4 5">NBB3</strain>
    </source>
</reference>
<protein>
    <submittedName>
        <fullName evidence="4">Uncharacterized protein</fullName>
    </submittedName>
</protein>
<dbReference type="EMBL" id="CP003169">
    <property type="protein sequence ID" value="AEV73983.1"/>
    <property type="molecule type" value="Genomic_DNA"/>
</dbReference>
<gene>
    <name evidence="4" type="ordered locus">MycrhN_3463</name>
</gene>
<keyword evidence="2" id="KW-0812">Transmembrane</keyword>
<dbReference type="AlphaFoldDB" id="G8RS26"/>
<dbReference type="STRING" id="710685.MycrhN_3463"/>
<dbReference type="PATRIC" id="fig|710685.3.peg.3469"/>
<dbReference type="RefSeq" id="WP_014211739.1">
    <property type="nucleotide sequence ID" value="NC_016604.1"/>
</dbReference>
<keyword evidence="2" id="KW-0472">Membrane</keyword>
<sequence>MNEDRITVYRRSALALSTVVITSALWMGVAAPALADPYDDGGSSESGDSGSSDQPADEPGGEAPGADEPGPGADEPGPEAPAEPPADEAPGGGGADEAPGGGADEPGAPEAPGGPADEGGPGDPDSNVTDPGVDADSPEPNVAEASQEAFDEAHSAEAVDVESTEASESEVTEVTETLESFESSTTTTSSSTWSSGVSQWNSSWTGYDNWYRPVFTNPYSTPLQMYYWYDDATRLFEVPPMGRAVLTAPDAGVYNFTAVNKDPSGKPVTVSTGSFTGGGYKPAPGQPPPAKPAPISTFKNVLVQLKYNDKLSKPFRVNTVADLGDDPSVGGHRVLLDNETPVWGTWTKTAGGERLFEVTSTNQLPGLTQPSQGPVAGYQVQLTSSEQTTAAPAKKAWVKPVIIVGAIAAVLVIGGIAFFLAGRRKKTTP</sequence>
<keyword evidence="2" id="KW-1133">Transmembrane helix</keyword>
<evidence type="ECO:0000256" key="2">
    <source>
        <dbReference type="SAM" id="Phobius"/>
    </source>
</evidence>
<feature type="compositionally biased region" description="Gly residues" evidence="1">
    <location>
        <begin position="90"/>
        <end position="104"/>
    </location>
</feature>
<feature type="compositionally biased region" description="Low complexity" evidence="1">
    <location>
        <begin position="64"/>
        <end position="75"/>
    </location>
</feature>
<keyword evidence="3" id="KW-0732">Signal</keyword>
<feature type="transmembrane region" description="Helical" evidence="2">
    <location>
        <begin position="397"/>
        <end position="421"/>
    </location>
</feature>
<feature type="compositionally biased region" description="Low complexity" evidence="1">
    <location>
        <begin position="40"/>
        <end position="53"/>
    </location>
</feature>
<feature type="compositionally biased region" description="Low complexity" evidence="1">
    <location>
        <begin position="174"/>
        <end position="198"/>
    </location>
</feature>
<dbReference type="HOGENOM" id="CLU_639074_0_0_11"/>
<organism evidence="4 5">
    <name type="scientific">Mycolicibacterium rhodesiae (strain NBB3)</name>
    <name type="common">Mycobacterium rhodesiae</name>
    <dbReference type="NCBI Taxonomy" id="710685"/>
    <lineage>
        <taxon>Bacteria</taxon>
        <taxon>Bacillati</taxon>
        <taxon>Actinomycetota</taxon>
        <taxon>Actinomycetes</taxon>
        <taxon>Mycobacteriales</taxon>
        <taxon>Mycobacteriaceae</taxon>
        <taxon>Mycolicibacterium</taxon>
    </lineage>
</organism>
<evidence type="ECO:0000256" key="3">
    <source>
        <dbReference type="SAM" id="SignalP"/>
    </source>
</evidence>
<name>G8RS26_MYCRN</name>
<dbReference type="OrthoDB" id="4641821at2"/>
<dbReference type="Proteomes" id="UP000005442">
    <property type="component" value="Chromosome"/>
</dbReference>
<evidence type="ECO:0000313" key="4">
    <source>
        <dbReference type="EMBL" id="AEV73983.1"/>
    </source>
</evidence>
<proteinExistence type="predicted"/>
<evidence type="ECO:0000256" key="1">
    <source>
        <dbReference type="SAM" id="MobiDB-lite"/>
    </source>
</evidence>
<feature type="compositionally biased region" description="Low complexity" evidence="1">
    <location>
        <begin position="105"/>
        <end position="115"/>
    </location>
</feature>
<evidence type="ECO:0000313" key="5">
    <source>
        <dbReference type="Proteomes" id="UP000005442"/>
    </source>
</evidence>
<feature type="signal peptide" evidence="3">
    <location>
        <begin position="1"/>
        <end position="35"/>
    </location>
</feature>
<feature type="chain" id="PRO_5003514817" evidence="3">
    <location>
        <begin position="36"/>
        <end position="429"/>
    </location>
</feature>
<keyword evidence="5" id="KW-1185">Reference proteome</keyword>
<feature type="compositionally biased region" description="Acidic residues" evidence="1">
    <location>
        <begin position="159"/>
        <end position="173"/>
    </location>
</feature>
<feature type="region of interest" description="Disordered" evidence="1">
    <location>
        <begin position="35"/>
        <end position="198"/>
    </location>
</feature>
<dbReference type="eggNOG" id="ENOG5030NSA">
    <property type="taxonomic scope" value="Bacteria"/>
</dbReference>
<dbReference type="KEGG" id="mrh:MycrhN_3463"/>